<dbReference type="AlphaFoldDB" id="A0A0R2BA43"/>
<evidence type="ECO:0000256" key="1">
    <source>
        <dbReference type="ARBA" id="ARBA00022801"/>
    </source>
</evidence>
<dbReference type="InterPro" id="IPR011335">
    <property type="entry name" value="Restrct_endonuc-II-like"/>
</dbReference>
<proteinExistence type="predicted"/>
<dbReference type="GO" id="GO:0015666">
    <property type="term" value="F:restriction endodeoxyribonuclease activity"/>
    <property type="evidence" value="ECO:0007669"/>
    <property type="project" value="TreeGrafter"/>
</dbReference>
<evidence type="ECO:0000313" key="5">
    <source>
        <dbReference type="EMBL" id="KRM76367.1"/>
    </source>
</evidence>
<dbReference type="InterPro" id="IPR011856">
    <property type="entry name" value="tRNA_endonuc-like_dom_sf"/>
</dbReference>
<comment type="caution">
    <text evidence="5">The sequence shown here is derived from an EMBL/GenBank/DDBJ whole genome shotgun (WGS) entry which is preliminary data.</text>
</comment>
<dbReference type="RefSeq" id="WP_235809187.1">
    <property type="nucleotide sequence ID" value="NZ_AYYR01000029.1"/>
</dbReference>
<dbReference type="PATRIC" id="fig|1423733.4.peg.1683"/>
<feature type="domain" description="Restriction endonuclease type IV Mrr" evidence="3">
    <location>
        <begin position="183"/>
        <end position="302"/>
    </location>
</feature>
<dbReference type="Proteomes" id="UP000051845">
    <property type="component" value="Unassembled WGS sequence"/>
</dbReference>
<reference evidence="5 6" key="1">
    <citation type="journal article" date="2015" name="Genome Announc.">
        <title>Expanding the biotechnology potential of lactobacilli through comparative genomics of 213 strains and associated genera.</title>
        <authorList>
            <person name="Sun Z."/>
            <person name="Harris H.M."/>
            <person name="McCann A."/>
            <person name="Guo C."/>
            <person name="Argimon S."/>
            <person name="Zhang W."/>
            <person name="Yang X."/>
            <person name="Jeffery I.B."/>
            <person name="Cooney J.C."/>
            <person name="Kagawa T.F."/>
            <person name="Liu W."/>
            <person name="Song Y."/>
            <person name="Salvetti E."/>
            <person name="Wrobel A."/>
            <person name="Rasinkangas P."/>
            <person name="Parkhill J."/>
            <person name="Rea M.C."/>
            <person name="O'Sullivan O."/>
            <person name="Ritari J."/>
            <person name="Douillard F.P."/>
            <person name="Paul Ross R."/>
            <person name="Yang R."/>
            <person name="Briner A.E."/>
            <person name="Felis G.E."/>
            <person name="de Vos W.M."/>
            <person name="Barrangou R."/>
            <person name="Klaenhammer T.R."/>
            <person name="Caufield P.W."/>
            <person name="Cui Y."/>
            <person name="Zhang H."/>
            <person name="O'Toole P.W."/>
        </authorList>
    </citation>
    <scope>NUCLEOTIDE SEQUENCE [LARGE SCALE GENOMIC DNA]</scope>
    <source>
        <strain evidence="5 6">DSM 20515</strain>
    </source>
</reference>
<dbReference type="GO" id="GO:0003677">
    <property type="term" value="F:DNA binding"/>
    <property type="evidence" value="ECO:0007669"/>
    <property type="project" value="InterPro"/>
</dbReference>
<dbReference type="InterPro" id="IPR007560">
    <property type="entry name" value="Restrct_endonuc_IV_Mrr"/>
</dbReference>
<dbReference type="InterPro" id="IPR052906">
    <property type="entry name" value="Type_IV_Methyl-Rstrct_Enzyme"/>
</dbReference>
<dbReference type="PANTHER" id="PTHR30015:SF7">
    <property type="entry name" value="TYPE IV METHYL-DIRECTED RESTRICTION ENZYME ECOKMRR"/>
    <property type="match status" value="1"/>
</dbReference>
<gene>
    <name evidence="5" type="ORF">FC82_GL001597</name>
</gene>
<evidence type="ECO:0000259" key="4">
    <source>
        <dbReference type="Pfam" id="PF14338"/>
    </source>
</evidence>
<dbReference type="InterPro" id="IPR025745">
    <property type="entry name" value="Mrr-like_N_dom"/>
</dbReference>
<feature type="region of interest" description="Disordered" evidence="2">
    <location>
        <begin position="132"/>
        <end position="155"/>
    </location>
</feature>
<organism evidence="5 6">
    <name type="scientific">Secundilactobacillus collinoides DSM 20515 = JCM 1123</name>
    <dbReference type="NCBI Taxonomy" id="1423733"/>
    <lineage>
        <taxon>Bacteria</taxon>
        <taxon>Bacillati</taxon>
        <taxon>Bacillota</taxon>
        <taxon>Bacilli</taxon>
        <taxon>Lactobacillales</taxon>
        <taxon>Lactobacillaceae</taxon>
        <taxon>Secundilactobacillus</taxon>
    </lineage>
</organism>
<dbReference type="GO" id="GO:0009307">
    <property type="term" value="P:DNA restriction-modification system"/>
    <property type="evidence" value="ECO:0007669"/>
    <property type="project" value="InterPro"/>
</dbReference>
<protein>
    <submittedName>
        <fullName evidence="5">Mrr restriction system protein</fullName>
    </submittedName>
</protein>
<keyword evidence="1" id="KW-0378">Hydrolase</keyword>
<evidence type="ECO:0000313" key="6">
    <source>
        <dbReference type="Proteomes" id="UP000051845"/>
    </source>
</evidence>
<dbReference type="SUPFAM" id="SSF52980">
    <property type="entry name" value="Restriction endonuclease-like"/>
    <property type="match status" value="1"/>
</dbReference>
<dbReference type="Gene3D" id="3.40.1350.10">
    <property type="match status" value="1"/>
</dbReference>
<accession>A0A0R2BA43</accession>
<evidence type="ECO:0000256" key="2">
    <source>
        <dbReference type="SAM" id="MobiDB-lite"/>
    </source>
</evidence>
<dbReference type="Pfam" id="PF04471">
    <property type="entry name" value="Mrr_cat"/>
    <property type="match status" value="1"/>
</dbReference>
<name>A0A0R2BA43_SECCO</name>
<dbReference type="EMBL" id="AYYR01000029">
    <property type="protein sequence ID" value="KRM76367.1"/>
    <property type="molecule type" value="Genomic_DNA"/>
</dbReference>
<sequence>MTPNKEFEYTKLKLGKYGMPTWDGLIGVTIELALTQKEWKSKELQVVVSDYLNLPDRLRNLKSEKYPDDSVIEGRVSWALSDSAIAGLFIRPKRGIYQVTELGKQLFNQYGYQLDAKIIHSQPNYQAHLKEMKKRKSTGNNNVAPNEKQPGQPLSSTANAINEVEKTIFDHNQKIADELLTRIREADPKFFEHLVVNLLVKMGYKGVNGTSIVTPSTHDGGIDGVINQDALGTSTVYIQAKRYQAANIVQRPAIDAFYGALSREHADRGVFITTSSFSEQAKVTAKSFSIVLIDGLELTDLMLQFQVGVQVKRHYDLFTIDEDYFEIE</sequence>
<dbReference type="Pfam" id="PF14338">
    <property type="entry name" value="Mrr_N"/>
    <property type="match status" value="1"/>
</dbReference>
<evidence type="ECO:0000259" key="3">
    <source>
        <dbReference type="Pfam" id="PF04471"/>
    </source>
</evidence>
<feature type="domain" description="Restriction system protein Mrr-like N-terminal" evidence="4">
    <location>
        <begin position="30"/>
        <end position="108"/>
    </location>
</feature>
<dbReference type="PANTHER" id="PTHR30015">
    <property type="entry name" value="MRR RESTRICTION SYSTEM PROTEIN"/>
    <property type="match status" value="1"/>
</dbReference>